<organism evidence="1">
    <name type="scientific">Brachypodium distachyon</name>
    <name type="common">Purple false brome</name>
    <name type="synonym">Trachynia distachya</name>
    <dbReference type="NCBI Taxonomy" id="15368"/>
    <lineage>
        <taxon>Eukaryota</taxon>
        <taxon>Viridiplantae</taxon>
        <taxon>Streptophyta</taxon>
        <taxon>Embryophyta</taxon>
        <taxon>Tracheophyta</taxon>
        <taxon>Spermatophyta</taxon>
        <taxon>Magnoliopsida</taxon>
        <taxon>Liliopsida</taxon>
        <taxon>Poales</taxon>
        <taxon>Poaceae</taxon>
        <taxon>BOP clade</taxon>
        <taxon>Pooideae</taxon>
        <taxon>Stipodae</taxon>
        <taxon>Brachypodieae</taxon>
        <taxon>Brachypodium</taxon>
    </lineage>
</organism>
<name>A0A0Q3G777_BRADI</name>
<dbReference type="InParanoid" id="A0A0Q3G777"/>
<protein>
    <submittedName>
        <fullName evidence="1 2">Uncharacterized protein</fullName>
    </submittedName>
</protein>
<accession>A0A0Q3G777</accession>
<evidence type="ECO:0000313" key="1">
    <source>
        <dbReference type="EMBL" id="KQK06317.1"/>
    </source>
</evidence>
<sequence length="135" mass="14427">MRALLRHQHHRAPCGLLHCRYCSCTAPPPPLLPAGCSSFVRLRCRPLHRRCSSSSAAASTRAHCSSPSAVTSVARSLLRAAAATTARRCSSPSPATVAAACALLLAVRRCALALHLRHCCDPCCRCCPQEENQRG</sequence>
<dbReference type="EnsemblPlants" id="KQK06317">
    <property type="protein sequence ID" value="KQK06317"/>
    <property type="gene ID" value="BRADI_2g25685v3"/>
</dbReference>
<dbReference type="Proteomes" id="UP000008810">
    <property type="component" value="Chromosome 2"/>
</dbReference>
<reference evidence="2" key="3">
    <citation type="submission" date="2018-08" db="UniProtKB">
        <authorList>
            <consortium name="EnsemblPlants"/>
        </authorList>
    </citation>
    <scope>IDENTIFICATION</scope>
    <source>
        <strain evidence="2">cv. Bd21</strain>
    </source>
</reference>
<proteinExistence type="predicted"/>
<dbReference type="Gramene" id="KQK06317">
    <property type="protein sequence ID" value="KQK06317"/>
    <property type="gene ID" value="BRADI_2g25685v3"/>
</dbReference>
<evidence type="ECO:0000313" key="2">
    <source>
        <dbReference type="EnsemblPlants" id="KQK06317"/>
    </source>
</evidence>
<gene>
    <name evidence="1" type="ORF">BRADI_2g25685v3</name>
</gene>
<dbReference type="AlphaFoldDB" id="A0A0Q3G777"/>
<evidence type="ECO:0000313" key="3">
    <source>
        <dbReference type="Proteomes" id="UP000008810"/>
    </source>
</evidence>
<keyword evidence="3" id="KW-1185">Reference proteome</keyword>
<reference evidence="1 2" key="1">
    <citation type="journal article" date="2010" name="Nature">
        <title>Genome sequencing and analysis of the model grass Brachypodium distachyon.</title>
        <authorList>
            <consortium name="International Brachypodium Initiative"/>
        </authorList>
    </citation>
    <scope>NUCLEOTIDE SEQUENCE [LARGE SCALE GENOMIC DNA]</scope>
    <source>
        <strain evidence="1 2">Bd21</strain>
    </source>
</reference>
<dbReference type="EMBL" id="CM000881">
    <property type="protein sequence ID" value="KQK06317.1"/>
    <property type="molecule type" value="Genomic_DNA"/>
</dbReference>
<reference evidence="1" key="2">
    <citation type="submission" date="2017-06" db="EMBL/GenBank/DDBJ databases">
        <title>WGS assembly of Brachypodium distachyon.</title>
        <authorList>
            <consortium name="The International Brachypodium Initiative"/>
            <person name="Lucas S."/>
            <person name="Harmon-Smith M."/>
            <person name="Lail K."/>
            <person name="Tice H."/>
            <person name="Grimwood J."/>
            <person name="Bruce D."/>
            <person name="Barry K."/>
            <person name="Shu S."/>
            <person name="Lindquist E."/>
            <person name="Wang M."/>
            <person name="Pitluck S."/>
            <person name="Vogel J.P."/>
            <person name="Garvin D.F."/>
            <person name="Mockler T.C."/>
            <person name="Schmutz J."/>
            <person name="Rokhsar D."/>
            <person name="Bevan M.W."/>
        </authorList>
    </citation>
    <scope>NUCLEOTIDE SEQUENCE</scope>
    <source>
        <strain evidence="1">Bd21</strain>
    </source>
</reference>